<dbReference type="Proteomes" id="UP000676194">
    <property type="component" value="Chromosome"/>
</dbReference>
<organism evidence="1 2">
    <name type="scientific">Telmatocola sphagniphila</name>
    <dbReference type="NCBI Taxonomy" id="1123043"/>
    <lineage>
        <taxon>Bacteria</taxon>
        <taxon>Pseudomonadati</taxon>
        <taxon>Planctomycetota</taxon>
        <taxon>Planctomycetia</taxon>
        <taxon>Gemmatales</taxon>
        <taxon>Gemmataceae</taxon>
    </lineage>
</organism>
<dbReference type="EMBL" id="CP074694">
    <property type="protein sequence ID" value="QVL31556.1"/>
    <property type="molecule type" value="Genomic_DNA"/>
</dbReference>
<dbReference type="GO" id="GO:0009055">
    <property type="term" value="F:electron transfer activity"/>
    <property type="evidence" value="ECO:0007669"/>
    <property type="project" value="InterPro"/>
</dbReference>
<protein>
    <submittedName>
        <fullName evidence="1">Uncharacterized protein</fullName>
    </submittedName>
</protein>
<dbReference type="InterPro" id="IPR010980">
    <property type="entry name" value="Cyt_c/b562"/>
</dbReference>
<gene>
    <name evidence="1" type="ORF">KIH39_22340</name>
</gene>
<dbReference type="AlphaFoldDB" id="A0A8E6EXR2"/>
<dbReference type="GO" id="GO:0022900">
    <property type="term" value="P:electron transport chain"/>
    <property type="evidence" value="ECO:0007669"/>
    <property type="project" value="InterPro"/>
</dbReference>
<dbReference type="RefSeq" id="WP_213495563.1">
    <property type="nucleotide sequence ID" value="NZ_CP074694.1"/>
</dbReference>
<sequence length="163" mass="18371">MKKFLVASMGLALVCGLGIQGNARLVSQEIAKAQEKKVPTEEDKIKHKALMAKKLALSQDILKALVLNDLPEAKVRAEDLIKLRKEAAWMMKIKKDQLADYNTFSNDFTRSAEKVIKSCKENNLDRAKFGYLEMTLACFNCHAACRDMLEIKSDLPNLEVLKK</sequence>
<evidence type="ECO:0000313" key="2">
    <source>
        <dbReference type="Proteomes" id="UP000676194"/>
    </source>
</evidence>
<proteinExistence type="predicted"/>
<dbReference type="KEGG" id="tsph:KIH39_22340"/>
<dbReference type="SUPFAM" id="SSF47175">
    <property type="entry name" value="Cytochromes"/>
    <property type="match status" value="1"/>
</dbReference>
<reference evidence="1" key="1">
    <citation type="submission" date="2021-05" db="EMBL/GenBank/DDBJ databases">
        <title>Complete genome sequence of the cellulolytic planctomycete Telmatocola sphagniphila SP2T and characterization of the first cellulase from planctomycetes.</title>
        <authorList>
            <person name="Rakitin A.L."/>
            <person name="Beletsky A.V."/>
            <person name="Naumoff D.G."/>
            <person name="Kulichevskaya I.S."/>
            <person name="Mardanov A.V."/>
            <person name="Ravin N.V."/>
            <person name="Dedysh S.N."/>
        </authorList>
    </citation>
    <scope>NUCLEOTIDE SEQUENCE</scope>
    <source>
        <strain evidence="1">SP2T</strain>
    </source>
</reference>
<dbReference type="GO" id="GO:0005506">
    <property type="term" value="F:iron ion binding"/>
    <property type="evidence" value="ECO:0007669"/>
    <property type="project" value="InterPro"/>
</dbReference>
<name>A0A8E6EXR2_9BACT</name>
<accession>A0A8E6EXR2</accession>
<evidence type="ECO:0000313" key="1">
    <source>
        <dbReference type="EMBL" id="QVL31556.1"/>
    </source>
</evidence>
<keyword evidence="2" id="KW-1185">Reference proteome</keyword>
<dbReference type="GO" id="GO:0020037">
    <property type="term" value="F:heme binding"/>
    <property type="evidence" value="ECO:0007669"/>
    <property type="project" value="InterPro"/>
</dbReference>